<keyword evidence="4" id="KW-1185">Reference proteome</keyword>
<dbReference type="VEuPathDB" id="VectorBase:ISCP_023250"/>
<protein>
    <recommendedName>
        <fullName evidence="1">Saposin-like type B region 1 domain-containing protein</fullName>
    </recommendedName>
</protein>
<dbReference type="Gene3D" id="1.10.225.10">
    <property type="entry name" value="Saposin-like"/>
    <property type="match status" value="1"/>
</dbReference>
<dbReference type="PaxDb" id="6945-B7P3Z7"/>
<reference evidence="3" key="2">
    <citation type="submission" date="2020-05" db="UniProtKB">
        <authorList>
            <consortium name="EnsemblMetazoa"/>
        </authorList>
    </citation>
    <scope>IDENTIFICATION</scope>
    <source>
        <strain evidence="3">wikel</strain>
    </source>
</reference>
<accession>B7P3Z7</accession>
<evidence type="ECO:0000313" key="4">
    <source>
        <dbReference type="Proteomes" id="UP000001555"/>
    </source>
</evidence>
<dbReference type="VEuPathDB" id="VectorBase:ISCW001543"/>
<evidence type="ECO:0000313" key="2">
    <source>
        <dbReference type="EMBL" id="EEC01319.1"/>
    </source>
</evidence>
<dbReference type="VEuPathDB" id="VectorBase:ISCI001543"/>
<dbReference type="InParanoid" id="B7P3Z7"/>
<evidence type="ECO:0000313" key="3">
    <source>
        <dbReference type="EnsemblMetazoa" id="ISCW001543-PA"/>
    </source>
</evidence>
<dbReference type="GO" id="GO:0006629">
    <property type="term" value="P:lipid metabolic process"/>
    <property type="evidence" value="ECO:0007669"/>
    <property type="project" value="InterPro"/>
</dbReference>
<name>B7P3Z7_IXOSC</name>
<dbReference type="SUPFAM" id="SSF47862">
    <property type="entry name" value="Saposin"/>
    <property type="match status" value="1"/>
</dbReference>
<dbReference type="Proteomes" id="UP000001555">
    <property type="component" value="Unassembled WGS sequence"/>
</dbReference>
<reference evidence="2 4" key="1">
    <citation type="submission" date="2008-03" db="EMBL/GenBank/DDBJ databases">
        <title>Annotation of Ixodes scapularis.</title>
        <authorList>
            <consortium name="Ixodes scapularis Genome Project Consortium"/>
            <person name="Caler E."/>
            <person name="Hannick L.I."/>
            <person name="Bidwell S."/>
            <person name="Joardar V."/>
            <person name="Thiagarajan M."/>
            <person name="Amedeo P."/>
            <person name="Galinsky K.J."/>
            <person name="Schobel S."/>
            <person name="Inman J."/>
            <person name="Hostetler J."/>
            <person name="Miller J."/>
            <person name="Hammond M."/>
            <person name="Megy K."/>
            <person name="Lawson D."/>
            <person name="Kodira C."/>
            <person name="Sutton G."/>
            <person name="Meyer J."/>
            <person name="Hill C.A."/>
            <person name="Birren B."/>
            <person name="Nene V."/>
            <person name="Collins F."/>
            <person name="Alarcon-Chaidez F."/>
            <person name="Wikel S."/>
            <person name="Strausberg R."/>
        </authorList>
    </citation>
    <scope>NUCLEOTIDE SEQUENCE [LARGE SCALE GENOMIC DNA]</scope>
    <source>
        <strain evidence="4">Wikel</strain>
        <strain evidence="2">Wikel colony</strain>
    </source>
</reference>
<dbReference type="OrthoDB" id="282973at2759"/>
<sequence>MTAASNRFLLYCGACKLATSVLQKYIKQGKSEERLVSFLRTACKMFKISTPRVSDGIISHYKVHIIGHIPPGIGDCLQVWSENYHRIISR</sequence>
<dbReference type="EnsemblMetazoa" id="ISCW001543-RA">
    <property type="protein sequence ID" value="ISCW001543-PA"/>
    <property type="gene ID" value="ISCW001543"/>
</dbReference>
<dbReference type="EMBL" id="ABJB010670788">
    <property type="status" value="NOT_ANNOTATED_CDS"/>
    <property type="molecule type" value="Genomic_DNA"/>
</dbReference>
<dbReference type="EMBL" id="ABJB010781888">
    <property type="status" value="NOT_ANNOTATED_CDS"/>
    <property type="molecule type" value="Genomic_DNA"/>
</dbReference>
<feature type="domain" description="Saposin-like type B region 1" evidence="1">
    <location>
        <begin position="12"/>
        <end position="46"/>
    </location>
</feature>
<organism>
    <name type="scientific">Ixodes scapularis</name>
    <name type="common">Black-legged tick</name>
    <name type="synonym">Deer tick</name>
    <dbReference type="NCBI Taxonomy" id="6945"/>
    <lineage>
        <taxon>Eukaryota</taxon>
        <taxon>Metazoa</taxon>
        <taxon>Ecdysozoa</taxon>
        <taxon>Arthropoda</taxon>
        <taxon>Chelicerata</taxon>
        <taxon>Arachnida</taxon>
        <taxon>Acari</taxon>
        <taxon>Parasitiformes</taxon>
        <taxon>Ixodida</taxon>
        <taxon>Ixodoidea</taxon>
        <taxon>Ixodidae</taxon>
        <taxon>Ixodinae</taxon>
        <taxon>Ixodes</taxon>
    </lineage>
</organism>
<dbReference type="HOGENOM" id="CLU_2443263_0_0_1"/>
<dbReference type="EMBL" id="DS632205">
    <property type="protein sequence ID" value="EEC01319.1"/>
    <property type="molecule type" value="Genomic_DNA"/>
</dbReference>
<dbReference type="InterPro" id="IPR011001">
    <property type="entry name" value="Saposin-like"/>
</dbReference>
<evidence type="ECO:0000259" key="1">
    <source>
        <dbReference type="Pfam" id="PF05184"/>
    </source>
</evidence>
<dbReference type="AlphaFoldDB" id="B7P3Z7"/>
<dbReference type="VEuPathDB" id="VectorBase:ISCP_022951"/>
<dbReference type="Pfam" id="PF05184">
    <property type="entry name" value="SapB_1"/>
    <property type="match status" value="1"/>
</dbReference>
<dbReference type="InterPro" id="IPR007856">
    <property type="entry name" value="SapB_1"/>
</dbReference>
<gene>
    <name evidence="2" type="ORF">IscW_ISCW001543</name>
</gene>
<proteinExistence type="predicted"/>